<sequence>MTKSILATVAISLSLGGAALAHDYKAGALKIDHPWSRATPGGAKVGGGYLVIENTGSAADKLVAVSAPAIAGRTEMHEMATTNGVMTMRPLDGGVEIAPGAKVEFKPGGYHIMFMELKQPLKQDERVKGTLTFEKAGTVEVEFKVEAVGARGADHGAHKGH</sequence>
<evidence type="ECO:0000256" key="1">
    <source>
        <dbReference type="SAM" id="SignalP"/>
    </source>
</evidence>
<evidence type="ECO:0000313" key="2">
    <source>
        <dbReference type="EMBL" id="KPH79771.1"/>
    </source>
</evidence>
<dbReference type="PANTHER" id="PTHR36302:SF1">
    <property type="entry name" value="COPPER CHAPERONE PCU(A)C"/>
    <property type="match status" value="1"/>
</dbReference>
<dbReference type="AlphaFoldDB" id="A0A0N0MAK5"/>
<feature type="chain" id="PRO_5005855274" evidence="1">
    <location>
        <begin position="22"/>
        <end position="161"/>
    </location>
</feature>
<accession>A0A0N0MAK5</accession>
<organism evidence="2 3">
    <name type="scientific">Bosea vaviloviae</name>
    <dbReference type="NCBI Taxonomy" id="1526658"/>
    <lineage>
        <taxon>Bacteria</taxon>
        <taxon>Pseudomonadati</taxon>
        <taxon>Pseudomonadota</taxon>
        <taxon>Alphaproteobacteria</taxon>
        <taxon>Hyphomicrobiales</taxon>
        <taxon>Boseaceae</taxon>
        <taxon>Bosea</taxon>
    </lineage>
</organism>
<dbReference type="RefSeq" id="WP_054210453.1">
    <property type="nucleotide sequence ID" value="NZ_LGSZ01000048.1"/>
</dbReference>
<gene>
    <name evidence="2" type="ORF">AE618_18295</name>
</gene>
<dbReference type="PATRIC" id="fig|1526658.3.peg.413"/>
<evidence type="ECO:0000313" key="3">
    <source>
        <dbReference type="Proteomes" id="UP000037822"/>
    </source>
</evidence>
<name>A0A0N0MAK5_9HYPH</name>
<dbReference type="Proteomes" id="UP000037822">
    <property type="component" value="Unassembled WGS sequence"/>
</dbReference>
<dbReference type="Pfam" id="PF04314">
    <property type="entry name" value="PCuAC"/>
    <property type="match status" value="1"/>
</dbReference>
<dbReference type="InterPro" id="IPR058248">
    <property type="entry name" value="Lxx211020-like"/>
</dbReference>
<dbReference type="OrthoDB" id="9796962at2"/>
<proteinExistence type="predicted"/>
<dbReference type="Gene3D" id="2.60.40.1890">
    <property type="entry name" value="PCu(A)C copper chaperone"/>
    <property type="match status" value="1"/>
</dbReference>
<feature type="signal peptide" evidence="1">
    <location>
        <begin position="1"/>
        <end position="21"/>
    </location>
</feature>
<dbReference type="EMBL" id="LGSZ01000048">
    <property type="protein sequence ID" value="KPH79771.1"/>
    <property type="molecule type" value="Genomic_DNA"/>
</dbReference>
<reference evidence="2 3" key="1">
    <citation type="submission" date="2015-07" db="EMBL/GenBank/DDBJ databases">
        <title>Whole genome sequencing of Bosea vaviloviae isolated from cave pool.</title>
        <authorList>
            <person name="Tan N.E.H."/>
            <person name="Lee Y.P."/>
            <person name="Gan H.M."/>
            <person name="Barton H."/>
            <person name="Savka M.A."/>
        </authorList>
    </citation>
    <scope>NUCLEOTIDE SEQUENCE [LARGE SCALE GENOMIC DNA]</scope>
    <source>
        <strain evidence="2 3">SD260</strain>
    </source>
</reference>
<keyword evidence="1" id="KW-0732">Signal</keyword>
<comment type="caution">
    <text evidence="2">The sequence shown here is derived from an EMBL/GenBank/DDBJ whole genome shotgun (WGS) entry which is preliminary data.</text>
</comment>
<dbReference type="InterPro" id="IPR007410">
    <property type="entry name" value="LpqE-like"/>
</dbReference>
<dbReference type="PANTHER" id="PTHR36302">
    <property type="entry name" value="BLR7088 PROTEIN"/>
    <property type="match status" value="1"/>
</dbReference>
<dbReference type="InterPro" id="IPR036182">
    <property type="entry name" value="PCuAC_sf"/>
</dbReference>
<protein>
    <submittedName>
        <fullName evidence="2">Membrane protein</fullName>
    </submittedName>
</protein>
<keyword evidence="3" id="KW-1185">Reference proteome</keyword>
<dbReference type="SUPFAM" id="SSF110087">
    <property type="entry name" value="DR1885-like metal-binding protein"/>
    <property type="match status" value="1"/>
</dbReference>